<dbReference type="PROSITE" id="PS51257">
    <property type="entry name" value="PROKAR_LIPOPROTEIN"/>
    <property type="match status" value="1"/>
</dbReference>
<proteinExistence type="predicted"/>
<protein>
    <recommendedName>
        <fullName evidence="3">Lipoprotein</fullName>
    </recommendedName>
</protein>
<evidence type="ECO:0008006" key="3">
    <source>
        <dbReference type="Google" id="ProtNLM"/>
    </source>
</evidence>
<evidence type="ECO:0000313" key="2">
    <source>
        <dbReference type="Proteomes" id="UP000618240"/>
    </source>
</evidence>
<gene>
    <name evidence="1" type="ORF">JI747_001690</name>
</gene>
<organism evidence="1 2">
    <name type="scientific">Chryseobacterium tagetis</name>
    <dbReference type="NCBI Taxonomy" id="2801334"/>
    <lineage>
        <taxon>Bacteria</taxon>
        <taxon>Pseudomonadati</taxon>
        <taxon>Bacteroidota</taxon>
        <taxon>Flavobacteriia</taxon>
        <taxon>Flavobacteriales</taxon>
        <taxon>Weeksellaceae</taxon>
        <taxon>Chryseobacterium group</taxon>
        <taxon>Chryseobacterium</taxon>
    </lineage>
</organism>
<accession>A0ABS7ZVZ6</accession>
<reference evidence="1 2" key="1">
    <citation type="submission" date="2021-09" db="EMBL/GenBank/DDBJ databases">
        <title>Genome sequencing and assembly of Chryseobacterium sp. RG1.</title>
        <authorList>
            <person name="Chhetri G."/>
        </authorList>
    </citation>
    <scope>NUCLEOTIDE SEQUENCE [LARGE SCALE GENOMIC DNA]</scope>
    <source>
        <strain evidence="1 2">RG1</strain>
    </source>
</reference>
<evidence type="ECO:0000313" key="1">
    <source>
        <dbReference type="EMBL" id="MCA6065871.1"/>
    </source>
</evidence>
<dbReference type="EMBL" id="JAERSE020000001">
    <property type="protein sequence ID" value="MCA6065871.1"/>
    <property type="molecule type" value="Genomic_DNA"/>
</dbReference>
<sequence>MTDVVRLIIFSLSILLISCNQTKKEKPINDKVLKSKIISDPTNKLSDKIENLEIEYTVFGCACPNWIRTNDLKSNVKDGIKNLYFYIEPADENLELPVYFDAFRHYLKIKGQFYLKEDYPKGTVESEEPLPKAKVFRYTELQVLDKPNFKADTKVETLVLNYNAISCSCAQWSESKSNKKEYYWLEPANEKLINADHLFNGENLPIQIKVTGQVVSEKGFPKRENLSKTNENEAGKVFRYTTIEVLKK</sequence>
<dbReference type="Proteomes" id="UP000618240">
    <property type="component" value="Unassembled WGS sequence"/>
</dbReference>
<comment type="caution">
    <text evidence="1">The sequence shown here is derived from an EMBL/GenBank/DDBJ whole genome shotgun (WGS) entry which is preliminary data.</text>
</comment>
<dbReference type="RefSeq" id="WP_225685824.1">
    <property type="nucleotide sequence ID" value="NZ_JAERSE020000001.1"/>
</dbReference>
<name>A0ABS7ZVZ6_9FLAO</name>
<keyword evidence="2" id="KW-1185">Reference proteome</keyword>